<comment type="caution">
    <text evidence="3">The sequence shown here is derived from an EMBL/GenBank/DDBJ whole genome shotgun (WGS) entry which is preliminary data.</text>
</comment>
<dbReference type="VEuPathDB" id="TriTrypDB:C3747_381g23"/>
<proteinExistence type="predicted"/>
<evidence type="ECO:0000259" key="2">
    <source>
        <dbReference type="Pfam" id="PF24466"/>
    </source>
</evidence>
<reference evidence="3 4" key="1">
    <citation type="journal article" date="2018" name="Microb. Genom.">
        <title>Expanding an expanded genome: long-read sequencing of Trypanosoma cruzi.</title>
        <authorList>
            <person name="Berna L."/>
            <person name="Rodriguez M."/>
            <person name="Chiribao M.L."/>
            <person name="Parodi-Talice A."/>
            <person name="Pita S."/>
            <person name="Rijo G."/>
            <person name="Alvarez-Valin F."/>
            <person name="Robello C."/>
        </authorList>
    </citation>
    <scope>NUCLEOTIDE SEQUENCE [LARGE SCALE GENOMIC DNA]</scope>
    <source>
        <strain evidence="3 4">TCC</strain>
    </source>
</reference>
<evidence type="ECO:0000259" key="1">
    <source>
        <dbReference type="Pfam" id="PF20445"/>
    </source>
</evidence>
<dbReference type="EMBL" id="PRFC01000381">
    <property type="protein sequence ID" value="PWU89944.1"/>
    <property type="molecule type" value="Genomic_DNA"/>
</dbReference>
<evidence type="ECO:0000313" key="4">
    <source>
        <dbReference type="Proteomes" id="UP000246078"/>
    </source>
</evidence>
<dbReference type="InterPro" id="IPR046835">
    <property type="entry name" value="RHS_N"/>
</dbReference>
<protein>
    <submittedName>
        <fullName evidence="3">Putative retrotransposon hot spot protein (RHS)</fullName>
    </submittedName>
</protein>
<accession>A0A2V2V0Y5</accession>
<gene>
    <name evidence="3" type="ORF">C3747_381g23</name>
</gene>
<dbReference type="InterPro" id="IPR006518">
    <property type="entry name" value="Trypano_RHS"/>
</dbReference>
<feature type="domain" description="Retrotransposon hot spot protein N-terminal" evidence="1">
    <location>
        <begin position="159"/>
        <end position="192"/>
    </location>
</feature>
<organism evidence="3 4">
    <name type="scientific">Trypanosoma cruzi</name>
    <dbReference type="NCBI Taxonomy" id="5693"/>
    <lineage>
        <taxon>Eukaryota</taxon>
        <taxon>Discoba</taxon>
        <taxon>Euglenozoa</taxon>
        <taxon>Kinetoplastea</taxon>
        <taxon>Metakinetoplastina</taxon>
        <taxon>Trypanosomatida</taxon>
        <taxon>Trypanosomatidae</taxon>
        <taxon>Trypanosoma</taxon>
        <taxon>Schizotrypanum</taxon>
    </lineage>
</organism>
<dbReference type="NCBIfam" id="TIGR01631">
    <property type="entry name" value="Trypano_RHS"/>
    <property type="match status" value="1"/>
</dbReference>
<dbReference type="Proteomes" id="UP000246078">
    <property type="component" value="Unassembled WGS sequence"/>
</dbReference>
<dbReference type="Pfam" id="PF20445">
    <property type="entry name" value="RHS_N"/>
    <property type="match status" value="1"/>
</dbReference>
<evidence type="ECO:0000313" key="3">
    <source>
        <dbReference type="EMBL" id="PWU89944.1"/>
    </source>
</evidence>
<dbReference type="InterPro" id="IPR056000">
    <property type="entry name" value="DUF7578"/>
</dbReference>
<sequence>MLEAKGRAWQQRELEFTIPTNIEDVLFNGRPCFMEIKLDDFLALKLYGRGILRANRKVLLKEFFREPSKYIRDAGVLGAIQASVGYVRMDIAVWNEMIFDEDIRKLHENGVHKLFEWSEAAADVKASVERITKQFLDAAVIESMSPMTKSAPMKLEGCYESVYNASWHHFVKVPDGEGMGMEVREGEPPQSWK</sequence>
<dbReference type="VEuPathDB" id="TriTrypDB:TcCL_NonESM10685"/>
<dbReference type="Pfam" id="PF24466">
    <property type="entry name" value="DUF7578"/>
    <property type="match status" value="1"/>
</dbReference>
<name>A0A2V2V0Y5_TRYCR</name>
<feature type="domain" description="DUF7578" evidence="2">
    <location>
        <begin position="33"/>
        <end position="95"/>
    </location>
</feature>
<dbReference type="AlphaFoldDB" id="A0A2V2V0Y5"/>